<dbReference type="Proteomes" id="UP000008006">
    <property type="component" value="Chromosome"/>
</dbReference>
<accession>A0AAI8A9M0</accession>
<dbReference type="EMBL" id="CP003342">
    <property type="protein sequence ID" value="AFC72334.1"/>
    <property type="molecule type" value="Genomic_DNA"/>
</dbReference>
<proteinExistence type="predicted"/>
<sequence length="38" mass="4328">MASDDISIQTTREQILYALRAMESAKQHSTDKTQAFIK</sequence>
<dbReference type="AlphaFoldDB" id="A0AAI8A9M0"/>
<name>A0AAI8A9M0_RICR3</name>
<reference evidence="2" key="1">
    <citation type="submission" date="2012-02" db="EMBL/GenBank/DDBJ databases">
        <title>Complete genome sequence of Rickettsia rhipicephali strain 3-7-female6-CWPP.</title>
        <authorList>
            <person name="Johnson S.L."/>
            <person name="Munk A.C."/>
            <person name="Han S."/>
            <person name="Bruce D.C."/>
            <person name="Dasch G.A."/>
        </authorList>
    </citation>
    <scope>NUCLEOTIDE SEQUENCE [LARGE SCALE GENOMIC DNA]</scope>
    <source>
        <strain evidence="2">3-7-female6-CWPP</strain>
    </source>
</reference>
<gene>
    <name evidence="1" type="ordered locus">MCC_03725</name>
</gene>
<dbReference type="KEGG" id="rre:MCC_03725"/>
<evidence type="ECO:0000313" key="2">
    <source>
        <dbReference type="Proteomes" id="UP000008006"/>
    </source>
</evidence>
<protein>
    <submittedName>
        <fullName evidence="1">Uncharacterized protein</fullName>
    </submittedName>
</protein>
<keyword evidence="2" id="KW-1185">Reference proteome</keyword>
<evidence type="ECO:0000313" key="1">
    <source>
        <dbReference type="EMBL" id="AFC72334.1"/>
    </source>
</evidence>
<organism evidence="1 2">
    <name type="scientific">Rickettsia rhipicephali (strain 3-7-female6-CWPP)</name>
    <dbReference type="NCBI Taxonomy" id="1105113"/>
    <lineage>
        <taxon>Bacteria</taxon>
        <taxon>Pseudomonadati</taxon>
        <taxon>Pseudomonadota</taxon>
        <taxon>Alphaproteobacteria</taxon>
        <taxon>Rickettsiales</taxon>
        <taxon>Rickettsiaceae</taxon>
        <taxon>Rickettsieae</taxon>
        <taxon>Rickettsia</taxon>
        <taxon>spotted fever group</taxon>
    </lineage>
</organism>